<dbReference type="InterPro" id="IPR003594">
    <property type="entry name" value="HATPase_dom"/>
</dbReference>
<dbReference type="Pfam" id="PF00512">
    <property type="entry name" value="HisKA"/>
    <property type="match status" value="1"/>
</dbReference>
<evidence type="ECO:0000256" key="3">
    <source>
        <dbReference type="ARBA" id="ARBA00022553"/>
    </source>
</evidence>
<evidence type="ECO:0000259" key="7">
    <source>
        <dbReference type="PROSITE" id="PS50109"/>
    </source>
</evidence>
<dbReference type="SMART" id="SM00387">
    <property type="entry name" value="HATPase_c"/>
    <property type="match status" value="1"/>
</dbReference>
<evidence type="ECO:0000256" key="5">
    <source>
        <dbReference type="ARBA" id="ARBA00022777"/>
    </source>
</evidence>
<keyword evidence="5" id="KW-0418">Kinase</keyword>
<dbReference type="AlphaFoldDB" id="A0AAW8CL04"/>
<keyword evidence="3" id="KW-0597">Phosphoprotein</keyword>
<keyword evidence="8" id="KW-0378">Hydrolase</keyword>
<dbReference type="InterPro" id="IPR003661">
    <property type="entry name" value="HisK_dim/P_dom"/>
</dbReference>
<name>A0AAW8CL04_9BURK</name>
<evidence type="ECO:0000256" key="1">
    <source>
        <dbReference type="ARBA" id="ARBA00000085"/>
    </source>
</evidence>
<evidence type="ECO:0000256" key="6">
    <source>
        <dbReference type="ARBA" id="ARBA00023012"/>
    </source>
</evidence>
<dbReference type="EMBL" id="JAUSRD010000001">
    <property type="protein sequence ID" value="MDP9890947.1"/>
    <property type="molecule type" value="Genomic_DNA"/>
</dbReference>
<dbReference type="SMART" id="SM00388">
    <property type="entry name" value="HisKA"/>
    <property type="match status" value="1"/>
</dbReference>
<keyword evidence="6" id="KW-0902">Two-component regulatory system</keyword>
<reference evidence="8" key="1">
    <citation type="submission" date="2023-07" db="EMBL/GenBank/DDBJ databases">
        <title>Sorghum-associated microbial communities from plants grown in Nebraska, USA.</title>
        <authorList>
            <person name="Schachtman D."/>
        </authorList>
    </citation>
    <scope>NUCLEOTIDE SEQUENCE</scope>
    <source>
        <strain evidence="8">DS3754</strain>
    </source>
</reference>
<dbReference type="InterPro" id="IPR005467">
    <property type="entry name" value="His_kinase_dom"/>
</dbReference>
<dbReference type="PANTHER" id="PTHR43711:SF1">
    <property type="entry name" value="HISTIDINE KINASE 1"/>
    <property type="match status" value="1"/>
</dbReference>
<dbReference type="PRINTS" id="PR00344">
    <property type="entry name" value="BCTRLSENSOR"/>
</dbReference>
<dbReference type="GO" id="GO:0000155">
    <property type="term" value="F:phosphorelay sensor kinase activity"/>
    <property type="evidence" value="ECO:0007669"/>
    <property type="project" value="InterPro"/>
</dbReference>
<protein>
    <recommendedName>
        <fullName evidence="2">histidine kinase</fullName>
        <ecNumber evidence="2">2.7.13.3</ecNumber>
    </recommendedName>
</protein>
<dbReference type="GO" id="GO:0008168">
    <property type="term" value="F:methyltransferase activity"/>
    <property type="evidence" value="ECO:0007669"/>
    <property type="project" value="UniProtKB-KW"/>
</dbReference>
<gene>
    <name evidence="8" type="ORF">J2W31_000043</name>
</gene>
<accession>A0AAW8CL04</accession>
<proteinExistence type="predicted"/>
<dbReference type="InterPro" id="IPR050736">
    <property type="entry name" value="Sensor_HK_Regulatory"/>
</dbReference>
<dbReference type="Gene3D" id="3.30.565.10">
    <property type="entry name" value="Histidine kinase-like ATPase, C-terminal domain"/>
    <property type="match status" value="1"/>
</dbReference>
<dbReference type="Proteomes" id="UP001242045">
    <property type="component" value="Unassembled WGS sequence"/>
</dbReference>
<dbReference type="InterPro" id="IPR036890">
    <property type="entry name" value="HATPase_C_sf"/>
</dbReference>
<dbReference type="PROSITE" id="PS50109">
    <property type="entry name" value="HIS_KIN"/>
    <property type="match status" value="1"/>
</dbReference>
<organism evidence="8 9">
    <name type="scientific">Variovorax boronicumulans</name>
    <dbReference type="NCBI Taxonomy" id="436515"/>
    <lineage>
        <taxon>Bacteria</taxon>
        <taxon>Pseudomonadati</taxon>
        <taxon>Pseudomonadota</taxon>
        <taxon>Betaproteobacteria</taxon>
        <taxon>Burkholderiales</taxon>
        <taxon>Comamonadaceae</taxon>
        <taxon>Variovorax</taxon>
    </lineage>
</organism>
<dbReference type="GO" id="GO:0032259">
    <property type="term" value="P:methylation"/>
    <property type="evidence" value="ECO:0007669"/>
    <property type="project" value="UniProtKB-KW"/>
</dbReference>
<comment type="caution">
    <text evidence="8">The sequence shown here is derived from an EMBL/GenBank/DDBJ whole genome shotgun (WGS) entry which is preliminary data.</text>
</comment>
<dbReference type="SUPFAM" id="SSF55874">
    <property type="entry name" value="ATPase domain of HSP90 chaperone/DNA topoisomerase II/histidine kinase"/>
    <property type="match status" value="1"/>
</dbReference>
<keyword evidence="8" id="KW-0489">Methyltransferase</keyword>
<dbReference type="Gene3D" id="1.10.287.130">
    <property type="match status" value="1"/>
</dbReference>
<dbReference type="EC" id="2.7.13.3" evidence="2"/>
<dbReference type="RefSeq" id="WP_307683437.1">
    <property type="nucleotide sequence ID" value="NZ_JAUSRD010000001.1"/>
</dbReference>
<sequence length="257" mass="27225">MKLYPTGGAQSALQTPHDIRAATSLRCATRDRALAVISHELRQPLNIIQMNASLLQRLPASAMPLQLQGIAQAMQRAIESQTRLIDDLLDFSRVRTGKLVLRRAEVDFGAVTLDLVAAFGARWPSGRIRAEVQAADSLICHADRVRLEQVVGNLLDNAMKFSPAGGEVRVRLSSEDGFARLAVADGGCGIAHEFLPHVFGLFSQAGAGEGGSRGGLGIGLALVHGLAVAHGGFVKATSAGPGCGAEFNVWLPLHRRA</sequence>
<dbReference type="SUPFAM" id="SSF47384">
    <property type="entry name" value="Homodimeric domain of signal transducing histidine kinase"/>
    <property type="match status" value="1"/>
</dbReference>
<evidence type="ECO:0000313" key="9">
    <source>
        <dbReference type="Proteomes" id="UP001242045"/>
    </source>
</evidence>
<dbReference type="InterPro" id="IPR036097">
    <property type="entry name" value="HisK_dim/P_sf"/>
</dbReference>
<evidence type="ECO:0000256" key="2">
    <source>
        <dbReference type="ARBA" id="ARBA00012438"/>
    </source>
</evidence>
<keyword evidence="4 8" id="KW-0808">Transferase</keyword>
<dbReference type="InterPro" id="IPR004358">
    <property type="entry name" value="Sig_transdc_His_kin-like_C"/>
</dbReference>
<dbReference type="CDD" id="cd00075">
    <property type="entry name" value="HATPase"/>
    <property type="match status" value="1"/>
</dbReference>
<feature type="domain" description="Histidine kinase" evidence="7">
    <location>
        <begin position="36"/>
        <end position="255"/>
    </location>
</feature>
<dbReference type="CDD" id="cd00082">
    <property type="entry name" value="HisKA"/>
    <property type="match status" value="1"/>
</dbReference>
<dbReference type="Pfam" id="PF02518">
    <property type="entry name" value="HATPase_c"/>
    <property type="match status" value="1"/>
</dbReference>
<dbReference type="GO" id="GO:0016787">
    <property type="term" value="F:hydrolase activity"/>
    <property type="evidence" value="ECO:0007669"/>
    <property type="project" value="UniProtKB-KW"/>
</dbReference>
<evidence type="ECO:0000313" key="8">
    <source>
        <dbReference type="EMBL" id="MDP9890947.1"/>
    </source>
</evidence>
<evidence type="ECO:0000256" key="4">
    <source>
        <dbReference type="ARBA" id="ARBA00022679"/>
    </source>
</evidence>
<comment type="catalytic activity">
    <reaction evidence="1">
        <text>ATP + protein L-histidine = ADP + protein N-phospho-L-histidine.</text>
        <dbReference type="EC" id="2.7.13.3"/>
    </reaction>
</comment>
<dbReference type="PANTHER" id="PTHR43711">
    <property type="entry name" value="TWO-COMPONENT HISTIDINE KINASE"/>
    <property type="match status" value="1"/>
</dbReference>